<dbReference type="GeneID" id="36308694"/>
<sequence>MTDPRDPIPSDPDPEGLPPTPPSPAPPNLGGPTDGDLTGGTPVLVTVSHLCEEQDRGMDYALEVVEYLTVDLATWLSDIAPDGSGRGQEASERARHLGRMVDQLCTMSTLVELSLRQRRELGDPTTAWVLLEQARQQLGWAARTAGALARSIAGAEGDIAAGPADAAAGPTDNALSDQSLPGDETTVVGDAVEFLLERDLDPHPDHATEFLDMGDGVGVIPDPRPLTPLEMVPLQLLSASAMQCGSVIDDPAPRALVDRMAYGTYVARVLDEASGLLRERGRAAGQRELERLADTGQEAADMMWQLSPGPLEVFAPRSDGPAAA</sequence>
<dbReference type="AlphaFoldDB" id="A0AAE4QWT6"/>
<feature type="region of interest" description="Disordered" evidence="1">
    <location>
        <begin position="1"/>
        <end position="41"/>
    </location>
</feature>
<feature type="compositionally biased region" description="Low complexity" evidence="1">
    <location>
        <begin position="30"/>
        <end position="41"/>
    </location>
</feature>
<dbReference type="Proteomes" id="UP001185873">
    <property type="component" value="Unassembled WGS sequence"/>
</dbReference>
<accession>A0AAE4QWT6</accession>
<evidence type="ECO:0000313" key="3">
    <source>
        <dbReference type="Proteomes" id="UP001185873"/>
    </source>
</evidence>
<proteinExistence type="predicted"/>
<gene>
    <name evidence="2" type="ORF">R3P82_06930</name>
</gene>
<evidence type="ECO:0000313" key="2">
    <source>
        <dbReference type="EMBL" id="MDV6298847.1"/>
    </source>
</evidence>
<feature type="region of interest" description="Disordered" evidence="1">
    <location>
        <begin position="163"/>
        <end position="182"/>
    </location>
</feature>
<evidence type="ECO:0000256" key="1">
    <source>
        <dbReference type="SAM" id="MobiDB-lite"/>
    </source>
</evidence>
<organism evidence="2 3">
    <name type="scientific">Dietzia maris</name>
    <dbReference type="NCBI Taxonomy" id="37915"/>
    <lineage>
        <taxon>Bacteria</taxon>
        <taxon>Bacillati</taxon>
        <taxon>Actinomycetota</taxon>
        <taxon>Actinomycetes</taxon>
        <taxon>Mycobacteriales</taxon>
        <taxon>Dietziaceae</taxon>
        <taxon>Dietzia</taxon>
    </lineage>
</organism>
<protein>
    <submittedName>
        <fullName evidence="2">Uncharacterized protein</fullName>
    </submittedName>
</protein>
<name>A0AAE4QWT6_9ACTN</name>
<dbReference type="EMBL" id="JAWLKJ010000001">
    <property type="protein sequence ID" value="MDV6298847.1"/>
    <property type="molecule type" value="Genomic_DNA"/>
</dbReference>
<reference evidence="2" key="1">
    <citation type="submission" date="2023-10" db="EMBL/GenBank/DDBJ databases">
        <title>Development of a sustainable strategy for remediation of hydrocarbon-contaminated territories based on the waste exchange concept.</title>
        <authorList>
            <person name="Krivoruchko A."/>
        </authorList>
    </citation>
    <scope>NUCLEOTIDE SEQUENCE</scope>
    <source>
        <strain evidence="2">IEGM 1175</strain>
    </source>
</reference>
<comment type="caution">
    <text evidence="2">The sequence shown here is derived from an EMBL/GenBank/DDBJ whole genome shotgun (WGS) entry which is preliminary data.</text>
</comment>
<feature type="compositionally biased region" description="Pro residues" evidence="1">
    <location>
        <begin position="9"/>
        <end position="29"/>
    </location>
</feature>
<dbReference type="RefSeq" id="WP_069388485.1">
    <property type="nucleotide sequence ID" value="NZ_JAWLKJ010000001.1"/>
</dbReference>